<dbReference type="InterPro" id="IPR041725">
    <property type="entry name" value="L-asparaginase_I"/>
</dbReference>
<comment type="caution">
    <text evidence="10">The sequence shown here is derived from an EMBL/GenBank/DDBJ whole genome shotgun (WGS) entry which is preliminary data.</text>
</comment>
<accession>A0A0C1ZXC0</accession>
<evidence type="ECO:0000256" key="5">
    <source>
        <dbReference type="PIRSR" id="PIRSR001220-2"/>
    </source>
</evidence>
<evidence type="ECO:0000313" key="11">
    <source>
        <dbReference type="Proteomes" id="UP000031599"/>
    </source>
</evidence>
<feature type="binding site" evidence="5">
    <location>
        <begin position="92"/>
        <end position="93"/>
    </location>
    <ligand>
        <name>substrate</name>
    </ligand>
</feature>
<evidence type="ECO:0000256" key="3">
    <source>
        <dbReference type="ARBA" id="ARBA00022801"/>
    </source>
</evidence>
<evidence type="ECO:0000256" key="2">
    <source>
        <dbReference type="ARBA" id="ARBA00012920"/>
    </source>
</evidence>
<reference evidence="10 11" key="1">
    <citation type="submission" date="2014-12" db="EMBL/GenBank/DDBJ databases">
        <title>Genome assembly of Enhygromyxa salina DSM 15201.</title>
        <authorList>
            <person name="Sharma G."/>
            <person name="Subramanian S."/>
        </authorList>
    </citation>
    <scope>NUCLEOTIDE SEQUENCE [LARGE SCALE GENOMIC DNA]</scope>
    <source>
        <strain evidence="10 11">DSM 15201</strain>
    </source>
</reference>
<dbReference type="InterPro" id="IPR020827">
    <property type="entry name" value="Asparaginase/glutaminase_AS1"/>
</dbReference>
<feature type="active site" evidence="6">
    <location>
        <position position="15"/>
    </location>
</feature>
<feature type="domain" description="L-asparaginase N-terminal" evidence="8">
    <location>
        <begin position="6"/>
        <end position="196"/>
    </location>
</feature>
<keyword evidence="3" id="KW-0378">Hydrolase</keyword>
<protein>
    <recommendedName>
        <fullName evidence="2">asparaginase</fullName>
        <ecNumber evidence="2">3.5.1.1</ecNumber>
    </recommendedName>
</protein>
<dbReference type="NCBIfam" id="NF006998">
    <property type="entry name" value="PRK09461.1"/>
    <property type="match status" value="1"/>
</dbReference>
<dbReference type="PANTHER" id="PTHR11707:SF28">
    <property type="entry name" value="60 KDA LYSOPHOSPHOLIPASE"/>
    <property type="match status" value="1"/>
</dbReference>
<evidence type="ECO:0000256" key="6">
    <source>
        <dbReference type="PROSITE-ProRule" id="PRU10099"/>
    </source>
</evidence>
<feature type="active site" description="O-isoaspartyl threonine intermediate" evidence="4">
    <location>
        <position position="15"/>
    </location>
</feature>
<dbReference type="AlphaFoldDB" id="A0A0C1ZXC0"/>
<dbReference type="GO" id="GO:0004067">
    <property type="term" value="F:asparaginase activity"/>
    <property type="evidence" value="ECO:0007669"/>
    <property type="project" value="UniProtKB-UniRule"/>
</dbReference>
<dbReference type="PANTHER" id="PTHR11707">
    <property type="entry name" value="L-ASPARAGINASE"/>
    <property type="match status" value="1"/>
</dbReference>
<dbReference type="PRINTS" id="PR00139">
    <property type="entry name" value="ASNGLNASE"/>
</dbReference>
<dbReference type="InterPro" id="IPR037152">
    <property type="entry name" value="L-asparaginase_N_sf"/>
</dbReference>
<dbReference type="FunFam" id="3.40.50.1170:FF:000001">
    <property type="entry name" value="L-asparaginase 2"/>
    <property type="match status" value="1"/>
</dbReference>
<dbReference type="InterPro" id="IPR027474">
    <property type="entry name" value="L-asparaginase_N"/>
</dbReference>
<dbReference type="GO" id="GO:0009066">
    <property type="term" value="P:aspartate family amino acid metabolic process"/>
    <property type="evidence" value="ECO:0007669"/>
    <property type="project" value="UniProtKB-ARBA"/>
</dbReference>
<dbReference type="SFLD" id="SFLDS00057">
    <property type="entry name" value="Glutaminase/Asparaginase"/>
    <property type="match status" value="1"/>
</dbReference>
<name>A0A0C1ZXC0_9BACT</name>
<dbReference type="EMBL" id="JMCC02000048">
    <property type="protein sequence ID" value="KIG15703.1"/>
    <property type="molecule type" value="Genomic_DNA"/>
</dbReference>
<feature type="binding site" evidence="5">
    <location>
        <position position="61"/>
    </location>
    <ligand>
        <name>substrate</name>
    </ligand>
</feature>
<dbReference type="InterPro" id="IPR027475">
    <property type="entry name" value="Asparaginase/glutaminase_AS2"/>
</dbReference>
<dbReference type="Gene3D" id="3.40.50.40">
    <property type="match status" value="1"/>
</dbReference>
<dbReference type="PROSITE" id="PS51732">
    <property type="entry name" value="ASN_GLN_ASE_3"/>
    <property type="match status" value="1"/>
</dbReference>
<organism evidence="10 11">
    <name type="scientific">Enhygromyxa salina</name>
    <dbReference type="NCBI Taxonomy" id="215803"/>
    <lineage>
        <taxon>Bacteria</taxon>
        <taxon>Pseudomonadati</taxon>
        <taxon>Myxococcota</taxon>
        <taxon>Polyangia</taxon>
        <taxon>Nannocystales</taxon>
        <taxon>Nannocystaceae</taxon>
        <taxon>Enhygromyxa</taxon>
    </lineage>
</organism>
<proteinExistence type="inferred from homology"/>
<evidence type="ECO:0000259" key="9">
    <source>
        <dbReference type="Pfam" id="PF17763"/>
    </source>
</evidence>
<dbReference type="PIRSF" id="PIRSF001220">
    <property type="entry name" value="L-ASNase_gatD"/>
    <property type="match status" value="1"/>
</dbReference>
<evidence type="ECO:0000256" key="1">
    <source>
        <dbReference type="ARBA" id="ARBA00010518"/>
    </source>
</evidence>
<dbReference type="InterPro" id="IPR006034">
    <property type="entry name" value="Asparaginase/glutaminase-like"/>
</dbReference>
<dbReference type="CDD" id="cd08963">
    <property type="entry name" value="L-asparaginase_I"/>
    <property type="match status" value="1"/>
</dbReference>
<dbReference type="InterPro" id="IPR040919">
    <property type="entry name" value="Asparaginase_C"/>
</dbReference>
<evidence type="ECO:0000256" key="4">
    <source>
        <dbReference type="PIRSR" id="PIRSR001220-1"/>
    </source>
</evidence>
<dbReference type="InterPro" id="IPR036152">
    <property type="entry name" value="Asp/glu_Ase-like_sf"/>
</dbReference>
<dbReference type="PROSITE" id="PS00917">
    <property type="entry name" value="ASN_GLN_ASE_2"/>
    <property type="match status" value="1"/>
</dbReference>
<dbReference type="Pfam" id="PF00710">
    <property type="entry name" value="Asparaginase"/>
    <property type="match status" value="1"/>
</dbReference>
<dbReference type="FunFam" id="3.40.50.40:FF:000001">
    <property type="entry name" value="L-asparaginase 1"/>
    <property type="match status" value="1"/>
</dbReference>
<evidence type="ECO:0000259" key="8">
    <source>
        <dbReference type="Pfam" id="PF00710"/>
    </source>
</evidence>
<evidence type="ECO:0000256" key="7">
    <source>
        <dbReference type="PROSITE-ProRule" id="PRU10100"/>
    </source>
</evidence>
<gene>
    <name evidence="10" type="ORF">DB30_05273</name>
</gene>
<dbReference type="InterPro" id="IPR027473">
    <property type="entry name" value="L-asparaginase_C"/>
</dbReference>
<dbReference type="Pfam" id="PF17763">
    <property type="entry name" value="Asparaginase_C"/>
    <property type="match status" value="1"/>
</dbReference>
<sequence>MSARAKIFIVYTGGTIGMRKTPTGYRPEPGYLQDLLDRIPHFSDAELPLFDIEEFDPLLDSSDMNPSHWLRIADMIRRNYAAYDGFLVIHGTDTMSFTAAALSFMLEDLAKPVLLTGSQVPLEELRNDAQHNLLTSLLILGRHHARLSEVMVFFANQLFRGNRTSKVSVDSFDAFASPNYPPLGRVGIDIKINWDLILPARARTPALDMLEIVELGSATVGAFRLFPGLKPSMLEAVLAPPVQGVVIECFGAGNAPTSDAAFMRVLEAATARGVVVVAVTQPTRGSANLSIYRTGRMLLEVGVVSGFDMTTEAALAKLFYLFEKGFSPTRVKRLMQQSLVGELTVPTEMIDAGEQDSMPWTAADREAT</sequence>
<dbReference type="Gene3D" id="3.40.50.1170">
    <property type="entry name" value="L-asparaginase, N-terminal domain"/>
    <property type="match status" value="1"/>
</dbReference>
<dbReference type="PIRSF" id="PIRSF500176">
    <property type="entry name" value="L_ASNase"/>
    <property type="match status" value="1"/>
</dbReference>
<comment type="similarity">
    <text evidence="1">Belongs to the asparaginase 1 family.</text>
</comment>
<dbReference type="RefSeq" id="WP_052550995.1">
    <property type="nucleotide sequence ID" value="NZ_JMCC02000048.1"/>
</dbReference>
<dbReference type="SUPFAM" id="SSF53774">
    <property type="entry name" value="Glutaminase/Asparaginase"/>
    <property type="match status" value="1"/>
</dbReference>
<dbReference type="SMART" id="SM00870">
    <property type="entry name" value="Asparaginase"/>
    <property type="match status" value="1"/>
</dbReference>
<dbReference type="EC" id="3.5.1.1" evidence="2"/>
<evidence type="ECO:0000313" key="10">
    <source>
        <dbReference type="EMBL" id="KIG15703.1"/>
    </source>
</evidence>
<dbReference type="PROSITE" id="PS00144">
    <property type="entry name" value="ASN_GLN_ASE_1"/>
    <property type="match status" value="1"/>
</dbReference>
<dbReference type="InterPro" id="IPR006033">
    <property type="entry name" value="AsnA_fam"/>
</dbReference>
<feature type="active site" evidence="7">
    <location>
        <position position="92"/>
    </location>
</feature>
<dbReference type="NCBIfam" id="TIGR00519">
    <property type="entry name" value="asnASE_I"/>
    <property type="match status" value="1"/>
</dbReference>
<dbReference type="Proteomes" id="UP000031599">
    <property type="component" value="Unassembled WGS sequence"/>
</dbReference>
<feature type="domain" description="Asparaginase/glutaminase C-terminal" evidence="9">
    <location>
        <begin position="220"/>
        <end position="335"/>
    </location>
</feature>